<reference evidence="2" key="1">
    <citation type="submission" date="2020-09" db="EMBL/GenBank/DDBJ databases">
        <title>Pelobacter alkaliphilus sp. nov., a novel anaerobic arsenate-reducing bacterium from terrestrial mud volcano.</title>
        <authorList>
            <person name="Khomyakova M.A."/>
            <person name="Merkel A.Y."/>
            <person name="Slobodkin A.I."/>
        </authorList>
    </citation>
    <scope>NUCLEOTIDE SEQUENCE</scope>
    <source>
        <strain evidence="2">M08fum</strain>
    </source>
</reference>
<dbReference type="EMBL" id="JACWUN010000011">
    <property type="protein sequence ID" value="MBD1401100.1"/>
    <property type="molecule type" value="Genomic_DNA"/>
</dbReference>
<dbReference type="AlphaFoldDB" id="A0A8J6UIK1"/>
<accession>A0A8J6UIK1</accession>
<dbReference type="PROSITE" id="PS51257">
    <property type="entry name" value="PROKAR_LIPOPROTEIN"/>
    <property type="match status" value="1"/>
</dbReference>
<evidence type="ECO:0000313" key="2">
    <source>
        <dbReference type="EMBL" id="MBD1401100.1"/>
    </source>
</evidence>
<sequence>MMKKTINAMILVALVLLLAGCASRPSVQSFSRTDASLAHIQAVAVLPFEGSDTAPRVREFAMTQVLAQGLFDVIDKGRVDSFLAQEAIAPGTPLDAPTLRRLGQIINVQAFMLGSVEQGSDARGSAVYPEISMTLRLIDAETGVLLWQASGRGSGYSLADRLFGLAPKDHFQVTMDLLARLLATMG</sequence>
<evidence type="ECO:0000313" key="3">
    <source>
        <dbReference type="Proteomes" id="UP000632828"/>
    </source>
</evidence>
<feature type="signal peptide" evidence="1">
    <location>
        <begin position="1"/>
        <end position="24"/>
    </location>
</feature>
<dbReference type="Proteomes" id="UP000632828">
    <property type="component" value="Unassembled WGS sequence"/>
</dbReference>
<feature type="chain" id="PRO_5035308072" description="Penicillin-binding protein activator LpoB" evidence="1">
    <location>
        <begin position="25"/>
        <end position="186"/>
    </location>
</feature>
<comment type="caution">
    <text evidence="2">The sequence shown here is derived from an EMBL/GenBank/DDBJ whole genome shotgun (WGS) entry which is preliminary data.</text>
</comment>
<keyword evidence="3" id="KW-1185">Reference proteome</keyword>
<keyword evidence="1" id="KW-0732">Signal</keyword>
<evidence type="ECO:0008006" key="4">
    <source>
        <dbReference type="Google" id="ProtNLM"/>
    </source>
</evidence>
<proteinExistence type="predicted"/>
<name>A0A8J6UIK1_9BACT</name>
<evidence type="ECO:0000256" key="1">
    <source>
        <dbReference type="SAM" id="SignalP"/>
    </source>
</evidence>
<gene>
    <name evidence="2" type="ORF">ICT70_10475</name>
</gene>
<organism evidence="2 3">
    <name type="scientific">Pelovirga terrestris</name>
    <dbReference type="NCBI Taxonomy" id="2771352"/>
    <lineage>
        <taxon>Bacteria</taxon>
        <taxon>Pseudomonadati</taxon>
        <taxon>Thermodesulfobacteriota</taxon>
        <taxon>Desulfuromonadia</taxon>
        <taxon>Geobacterales</taxon>
        <taxon>Geobacteraceae</taxon>
        <taxon>Pelovirga</taxon>
    </lineage>
</organism>
<protein>
    <recommendedName>
        <fullName evidence="4">Penicillin-binding protein activator LpoB</fullName>
    </recommendedName>
</protein>
<dbReference type="RefSeq" id="WP_191156329.1">
    <property type="nucleotide sequence ID" value="NZ_JACWUN010000011.1"/>
</dbReference>
<dbReference type="Gene3D" id="3.40.50.10610">
    <property type="entry name" value="ABC-type transport auxiliary lipoprotein component"/>
    <property type="match status" value="1"/>
</dbReference>